<dbReference type="AlphaFoldDB" id="A0AAU2V563"/>
<proteinExistence type="predicted"/>
<evidence type="ECO:0000313" key="2">
    <source>
        <dbReference type="EMBL" id="WTW62385.1"/>
    </source>
</evidence>
<sequence length="163" mass="17699">MNMQQGAEKADGILEQTLAGITPPLTWNHGPSTSRGCTTANNSETGTGTATRRIEILTAVSEERRGNLLGVIERRWRALGYKITRVNPSKQMPAVFASTQDDFRLSVSVGDTGQFIFTVTTPCFEDSPVSAPGTKPNSPPQEGLYPHRPDIHDDFWSATTPAP</sequence>
<evidence type="ECO:0000256" key="1">
    <source>
        <dbReference type="SAM" id="MobiDB-lite"/>
    </source>
</evidence>
<feature type="region of interest" description="Disordered" evidence="1">
    <location>
        <begin position="23"/>
        <end position="49"/>
    </location>
</feature>
<accession>A0AAU2V563</accession>
<protein>
    <submittedName>
        <fullName evidence="2">Uncharacterized protein</fullName>
    </submittedName>
</protein>
<organism evidence="2">
    <name type="scientific">Streptomyces sp. NBC_00003</name>
    <dbReference type="NCBI Taxonomy" id="2903608"/>
    <lineage>
        <taxon>Bacteria</taxon>
        <taxon>Bacillati</taxon>
        <taxon>Actinomycetota</taxon>
        <taxon>Actinomycetes</taxon>
        <taxon>Kitasatosporales</taxon>
        <taxon>Streptomycetaceae</taxon>
        <taxon>Streptomyces</taxon>
    </lineage>
</organism>
<feature type="region of interest" description="Disordered" evidence="1">
    <location>
        <begin position="126"/>
        <end position="163"/>
    </location>
</feature>
<gene>
    <name evidence="2" type="ORF">OG549_17965</name>
</gene>
<reference evidence="2" key="1">
    <citation type="submission" date="2022-10" db="EMBL/GenBank/DDBJ databases">
        <title>The complete genomes of actinobacterial strains from the NBC collection.</title>
        <authorList>
            <person name="Joergensen T.S."/>
            <person name="Alvarez Arevalo M."/>
            <person name="Sterndorff E.B."/>
            <person name="Faurdal D."/>
            <person name="Vuksanovic O."/>
            <person name="Mourched A.-S."/>
            <person name="Charusanti P."/>
            <person name="Shaw S."/>
            <person name="Blin K."/>
            <person name="Weber T."/>
        </authorList>
    </citation>
    <scope>NUCLEOTIDE SEQUENCE</scope>
    <source>
        <strain evidence="2">NBC_00003</strain>
    </source>
</reference>
<feature type="compositionally biased region" description="Basic and acidic residues" evidence="1">
    <location>
        <begin position="145"/>
        <end position="155"/>
    </location>
</feature>
<dbReference type="EMBL" id="CP108318">
    <property type="protein sequence ID" value="WTW62385.1"/>
    <property type="molecule type" value="Genomic_DNA"/>
</dbReference>
<feature type="compositionally biased region" description="Polar residues" evidence="1">
    <location>
        <begin position="29"/>
        <end position="49"/>
    </location>
</feature>
<name>A0AAU2V563_9ACTN</name>